<dbReference type="GO" id="GO:0003676">
    <property type="term" value="F:nucleic acid binding"/>
    <property type="evidence" value="ECO:0007669"/>
    <property type="project" value="InterPro"/>
</dbReference>
<dbReference type="Proteomes" id="UP000190837">
    <property type="component" value="Unassembled WGS sequence"/>
</dbReference>
<reference evidence="2" key="2">
    <citation type="submission" date="2016-04" db="EMBL/GenBank/DDBJ databases">
        <authorList>
            <person name="Evans L.H."/>
            <person name="Alamgir A."/>
            <person name="Owens N."/>
            <person name="Weber N.D."/>
            <person name="Virtaneva K."/>
            <person name="Barbian K."/>
            <person name="Babar A."/>
            <person name="Rosenke K."/>
        </authorList>
    </citation>
    <scope>NUCLEOTIDE SEQUENCE [LARGE SCALE GENOMIC DNA]</scope>
    <source>
        <strain evidence="2">CHUV0807</strain>
    </source>
</reference>
<dbReference type="AlphaFoldDB" id="A0A1C3H2U2"/>
<evidence type="ECO:0000259" key="1">
    <source>
        <dbReference type="PROSITE" id="PS50994"/>
    </source>
</evidence>
<organism evidence="2 5">
    <name type="scientific">Cardiobacterium hominis</name>
    <dbReference type="NCBI Taxonomy" id="2718"/>
    <lineage>
        <taxon>Bacteria</taxon>
        <taxon>Pseudomonadati</taxon>
        <taxon>Pseudomonadota</taxon>
        <taxon>Gammaproteobacteria</taxon>
        <taxon>Cardiobacteriales</taxon>
        <taxon>Cardiobacteriaceae</taxon>
        <taxon>Cardiobacterium</taxon>
    </lineage>
</organism>
<dbReference type="GO" id="GO:0015074">
    <property type="term" value="P:DNA integration"/>
    <property type="evidence" value="ECO:0007669"/>
    <property type="project" value="InterPro"/>
</dbReference>
<protein>
    <submittedName>
        <fullName evidence="2">Mobile element protein</fullName>
    </submittedName>
</protein>
<evidence type="ECO:0000313" key="4">
    <source>
        <dbReference type="EMBL" id="SBV30974.1"/>
    </source>
</evidence>
<feature type="domain" description="Integrase catalytic" evidence="1">
    <location>
        <begin position="1"/>
        <end position="159"/>
    </location>
</feature>
<dbReference type="PROSITE" id="PS50994">
    <property type="entry name" value="INTEGRASE"/>
    <property type="match status" value="1"/>
</dbReference>
<name>A0A1C3H2U2_9GAMM</name>
<accession>A0A1C3H2U2</accession>
<reference evidence="5" key="1">
    <citation type="submission" date="2016-04" db="EMBL/GenBank/DDBJ databases">
        <authorList>
            <person name="Tagini F."/>
        </authorList>
    </citation>
    <scope>NUCLEOTIDE SEQUENCE [LARGE SCALE GENOMIC DNA]</scope>
    <source>
        <strain evidence="5">CHUV0807</strain>
    </source>
</reference>
<dbReference type="InterPro" id="IPR012337">
    <property type="entry name" value="RNaseH-like_sf"/>
</dbReference>
<dbReference type="EMBL" id="FKLO01000026">
    <property type="protein sequence ID" value="SAY71909.1"/>
    <property type="molecule type" value="Genomic_DNA"/>
</dbReference>
<dbReference type="Pfam" id="PF13683">
    <property type="entry name" value="rve_3"/>
    <property type="match status" value="1"/>
</dbReference>
<dbReference type="EMBL" id="FKLO01000024">
    <property type="protein sequence ID" value="SAM59316.1"/>
    <property type="molecule type" value="Genomic_DNA"/>
</dbReference>
<dbReference type="Gene3D" id="3.30.420.10">
    <property type="entry name" value="Ribonuclease H-like superfamily/Ribonuclease H"/>
    <property type="match status" value="1"/>
</dbReference>
<evidence type="ECO:0000313" key="3">
    <source>
        <dbReference type="EMBL" id="SAY71909.1"/>
    </source>
</evidence>
<dbReference type="PANTHER" id="PTHR35004">
    <property type="entry name" value="TRANSPOSASE RV3428C-RELATED"/>
    <property type="match status" value="1"/>
</dbReference>
<evidence type="ECO:0000313" key="2">
    <source>
        <dbReference type="EMBL" id="SAM59316.1"/>
    </source>
</evidence>
<dbReference type="PANTHER" id="PTHR35004:SF7">
    <property type="entry name" value="INTEGRASE PROTEIN"/>
    <property type="match status" value="1"/>
</dbReference>
<dbReference type="SUPFAM" id="SSF53098">
    <property type="entry name" value="Ribonuclease H-like"/>
    <property type="match status" value="1"/>
</dbReference>
<sequence length="254" mass="29011">MDFKGDFAMRGGRCFPLTVSDNYSRKLLCCHGLASTAYAGVWPQFERLFAENGMPWSILSDNGAPFATRSLGGLSRLSKQFIDLGIRVERTNPGHPEQNGRHERMHRSLKAWLAGVDSVREELSTLRMRLDAFMKEYNEERMHEGLGGAVPSALYRPSPRAYTGRIVPYEYDSQAIIRSVRQSGEIKWRGRMVHASALLAGERIALLPYGDGVWEVRYRFHPLGFLNDRTGRIEPLTQWREIARPETPRCKQRV</sequence>
<dbReference type="EMBL" id="FKLO01000033">
    <property type="protein sequence ID" value="SBV30974.1"/>
    <property type="molecule type" value="Genomic_DNA"/>
</dbReference>
<dbReference type="InterPro" id="IPR001584">
    <property type="entry name" value="Integrase_cat-core"/>
</dbReference>
<evidence type="ECO:0000313" key="5">
    <source>
        <dbReference type="Proteomes" id="UP000190837"/>
    </source>
</evidence>
<proteinExistence type="predicted"/>
<dbReference type="InterPro" id="IPR036397">
    <property type="entry name" value="RNaseH_sf"/>
</dbReference>
<gene>
    <name evidence="2" type="ORF">CHUV0807_0543</name>
    <name evidence="3" type="ORF">CHUV0807_0645</name>
    <name evidence="4" type="ORF">CHUV0807_0777</name>
</gene>